<evidence type="ECO:0000313" key="2">
    <source>
        <dbReference type="Proteomes" id="UP001208041"/>
    </source>
</evidence>
<protein>
    <submittedName>
        <fullName evidence="1">Uncharacterized protein</fullName>
    </submittedName>
</protein>
<dbReference type="Proteomes" id="UP001208041">
    <property type="component" value="Unassembled WGS sequence"/>
</dbReference>
<keyword evidence="2" id="KW-1185">Reference proteome</keyword>
<accession>A0AAE3IZZ9</accession>
<evidence type="ECO:0000313" key="1">
    <source>
        <dbReference type="EMBL" id="MCV6824210.1"/>
    </source>
</evidence>
<comment type="caution">
    <text evidence="1">The sequence shown here is derived from an EMBL/GenBank/DDBJ whole genome shotgun (WGS) entry which is preliminary data.</text>
</comment>
<name>A0AAE3IZZ9_9RHOB</name>
<dbReference type="AlphaFoldDB" id="A0AAE3IZZ9"/>
<dbReference type="RefSeq" id="WP_263953027.1">
    <property type="nucleotide sequence ID" value="NZ_JAOYFC010000001.1"/>
</dbReference>
<proteinExistence type="predicted"/>
<gene>
    <name evidence="1" type="ORF">OH136_06530</name>
</gene>
<dbReference type="EMBL" id="JAOYFC010000001">
    <property type="protein sequence ID" value="MCV6824210.1"/>
    <property type="molecule type" value="Genomic_DNA"/>
</dbReference>
<dbReference type="NCBIfam" id="NF046098">
    <property type="entry name" value="RSP_7527_fam"/>
    <property type="match status" value="1"/>
</dbReference>
<organism evidence="1 2">
    <name type="scientific">Halocynthiibacter halioticoli</name>
    <dbReference type="NCBI Taxonomy" id="2986804"/>
    <lineage>
        <taxon>Bacteria</taxon>
        <taxon>Pseudomonadati</taxon>
        <taxon>Pseudomonadota</taxon>
        <taxon>Alphaproteobacteria</taxon>
        <taxon>Rhodobacterales</taxon>
        <taxon>Paracoccaceae</taxon>
        <taxon>Halocynthiibacter</taxon>
    </lineage>
</organism>
<reference evidence="1" key="1">
    <citation type="submission" date="2022-10" db="EMBL/GenBank/DDBJ databases">
        <authorList>
            <person name="Yue Y."/>
        </authorList>
    </citation>
    <scope>NUCLEOTIDE SEQUENCE</scope>
    <source>
        <strain evidence="1">Z654</strain>
    </source>
</reference>
<sequence length="56" mass="6241">MPEVTTDIDIDAIDMHEIEKRAHRMRAEMARDLAVALGRAIAKPFTLLGRKKPVAA</sequence>
<dbReference type="InterPro" id="IPR058227">
    <property type="entry name" value="RSP_7527-like"/>
</dbReference>